<dbReference type="OMA" id="SELFFAW"/>
<organism evidence="1 2">
    <name type="scientific">Drosophila simulans</name>
    <name type="common">Fruit fly</name>
    <dbReference type="NCBI Taxonomy" id="7240"/>
    <lineage>
        <taxon>Eukaryota</taxon>
        <taxon>Metazoa</taxon>
        <taxon>Ecdysozoa</taxon>
        <taxon>Arthropoda</taxon>
        <taxon>Hexapoda</taxon>
        <taxon>Insecta</taxon>
        <taxon>Pterygota</taxon>
        <taxon>Neoptera</taxon>
        <taxon>Endopterygota</taxon>
        <taxon>Diptera</taxon>
        <taxon>Brachycera</taxon>
        <taxon>Muscomorpha</taxon>
        <taxon>Ephydroidea</taxon>
        <taxon>Drosophilidae</taxon>
        <taxon>Drosophila</taxon>
        <taxon>Sophophora</taxon>
    </lineage>
</organism>
<sequence>MPLTFKLDTSHWLQDEQDELEEQGERGKNNNVPPFEAANVRERHSLIGCARCMLQSELFFAWPGLARVFVTSCRISPGLVAFSPGLLALHLIED</sequence>
<protein>
    <submittedName>
        <fullName evidence="1">GD23887</fullName>
    </submittedName>
</protein>
<dbReference type="EMBL" id="CM000361">
    <property type="protein sequence ID" value="EDX04905.1"/>
    <property type="molecule type" value="Genomic_DNA"/>
</dbReference>
<name>B4Q4R7_DROSI</name>
<evidence type="ECO:0000313" key="2">
    <source>
        <dbReference type="Proteomes" id="UP000000304"/>
    </source>
</evidence>
<proteinExistence type="predicted"/>
<evidence type="ECO:0000313" key="1">
    <source>
        <dbReference type="EMBL" id="EDX04905.1"/>
    </source>
</evidence>
<keyword evidence="2" id="KW-1185">Reference proteome</keyword>
<reference evidence="1 2" key="1">
    <citation type="journal article" date="2007" name="Nature">
        <title>Evolution of genes and genomes on the Drosophila phylogeny.</title>
        <authorList>
            <consortium name="Drosophila 12 Genomes Consortium"/>
            <person name="Clark A.G."/>
            <person name="Eisen M.B."/>
            <person name="Smith D.R."/>
            <person name="Bergman C.M."/>
            <person name="Oliver B."/>
            <person name="Markow T.A."/>
            <person name="Kaufman T.C."/>
            <person name="Kellis M."/>
            <person name="Gelbart W."/>
            <person name="Iyer V.N."/>
            <person name="Pollard D.A."/>
            <person name="Sackton T.B."/>
            <person name="Larracuente A.M."/>
            <person name="Singh N.D."/>
            <person name="Abad J.P."/>
            <person name="Abt D.N."/>
            <person name="Adryan B."/>
            <person name="Aguade M."/>
            <person name="Akashi H."/>
            <person name="Anderson W.W."/>
            <person name="Aquadro C.F."/>
            <person name="Ardell D.H."/>
            <person name="Arguello R."/>
            <person name="Artieri C.G."/>
            <person name="Barbash D.A."/>
            <person name="Barker D."/>
            <person name="Barsanti P."/>
            <person name="Batterham P."/>
            <person name="Batzoglou S."/>
            <person name="Begun D."/>
            <person name="Bhutkar A."/>
            <person name="Blanco E."/>
            <person name="Bosak S.A."/>
            <person name="Bradley R.K."/>
            <person name="Brand A.D."/>
            <person name="Brent M.R."/>
            <person name="Brooks A.N."/>
            <person name="Brown R.H."/>
            <person name="Butlin R.K."/>
            <person name="Caggese C."/>
            <person name="Calvi B.R."/>
            <person name="Bernardo de Carvalho A."/>
            <person name="Caspi A."/>
            <person name="Castrezana S."/>
            <person name="Celniker S.E."/>
            <person name="Chang J.L."/>
            <person name="Chapple C."/>
            <person name="Chatterji S."/>
            <person name="Chinwalla A."/>
            <person name="Civetta A."/>
            <person name="Clifton S.W."/>
            <person name="Comeron J.M."/>
            <person name="Costello J.C."/>
            <person name="Coyne J.A."/>
            <person name="Daub J."/>
            <person name="David R.G."/>
            <person name="Delcher A.L."/>
            <person name="Delehaunty K."/>
            <person name="Do C.B."/>
            <person name="Ebling H."/>
            <person name="Edwards K."/>
            <person name="Eickbush T."/>
            <person name="Evans J.D."/>
            <person name="Filipski A."/>
            <person name="Findeiss S."/>
            <person name="Freyhult E."/>
            <person name="Fulton L."/>
            <person name="Fulton R."/>
            <person name="Garcia A.C."/>
            <person name="Gardiner A."/>
            <person name="Garfield D.A."/>
            <person name="Garvin B.E."/>
            <person name="Gibson G."/>
            <person name="Gilbert D."/>
            <person name="Gnerre S."/>
            <person name="Godfrey J."/>
            <person name="Good R."/>
            <person name="Gotea V."/>
            <person name="Gravely B."/>
            <person name="Greenberg A.J."/>
            <person name="Griffiths-Jones S."/>
            <person name="Gross S."/>
            <person name="Guigo R."/>
            <person name="Gustafson E.A."/>
            <person name="Haerty W."/>
            <person name="Hahn M.W."/>
            <person name="Halligan D.L."/>
            <person name="Halpern A.L."/>
            <person name="Halter G.M."/>
            <person name="Han M.V."/>
            <person name="Heger A."/>
            <person name="Hillier L."/>
            <person name="Hinrichs A.S."/>
            <person name="Holmes I."/>
            <person name="Hoskins R.A."/>
            <person name="Hubisz M.J."/>
            <person name="Hultmark D."/>
            <person name="Huntley M.A."/>
            <person name="Jaffe D.B."/>
            <person name="Jagadeeshan S."/>
            <person name="Jeck W.R."/>
            <person name="Johnson J."/>
            <person name="Jones C.D."/>
            <person name="Jordan W.C."/>
            <person name="Karpen G.H."/>
            <person name="Kataoka E."/>
            <person name="Keightley P.D."/>
            <person name="Kheradpour P."/>
            <person name="Kirkness E.F."/>
            <person name="Koerich L.B."/>
            <person name="Kristiansen K."/>
            <person name="Kudrna D."/>
            <person name="Kulathinal R.J."/>
            <person name="Kumar S."/>
            <person name="Kwok R."/>
            <person name="Lander E."/>
            <person name="Langley C.H."/>
            <person name="Lapoint R."/>
            <person name="Lazzaro B.P."/>
            <person name="Lee S.J."/>
            <person name="Levesque L."/>
            <person name="Li R."/>
            <person name="Lin C.F."/>
            <person name="Lin M.F."/>
            <person name="Lindblad-Toh K."/>
            <person name="Llopart A."/>
            <person name="Long M."/>
            <person name="Low L."/>
            <person name="Lozovsky E."/>
            <person name="Lu J."/>
            <person name="Luo M."/>
            <person name="Machado C.A."/>
            <person name="Makalowski W."/>
            <person name="Marzo M."/>
            <person name="Matsuda M."/>
            <person name="Matzkin L."/>
            <person name="McAllister B."/>
            <person name="McBride C.S."/>
            <person name="McKernan B."/>
            <person name="McKernan K."/>
            <person name="Mendez-Lago M."/>
            <person name="Minx P."/>
            <person name="Mollenhauer M.U."/>
            <person name="Montooth K."/>
            <person name="Mount S.M."/>
            <person name="Mu X."/>
            <person name="Myers E."/>
            <person name="Negre B."/>
            <person name="Newfeld S."/>
            <person name="Nielsen R."/>
            <person name="Noor M.A."/>
            <person name="O'Grady P."/>
            <person name="Pachter L."/>
            <person name="Papaceit M."/>
            <person name="Parisi M.J."/>
            <person name="Parisi M."/>
            <person name="Parts L."/>
            <person name="Pedersen J.S."/>
            <person name="Pesole G."/>
            <person name="Phillippy A.M."/>
            <person name="Ponting C.P."/>
            <person name="Pop M."/>
            <person name="Porcelli D."/>
            <person name="Powell J.R."/>
            <person name="Prohaska S."/>
            <person name="Pruitt K."/>
            <person name="Puig M."/>
            <person name="Quesneville H."/>
            <person name="Ram K.R."/>
            <person name="Rand D."/>
            <person name="Rasmussen M.D."/>
            <person name="Reed L.K."/>
            <person name="Reenan R."/>
            <person name="Reily A."/>
            <person name="Remington K.A."/>
            <person name="Rieger T.T."/>
            <person name="Ritchie M.G."/>
            <person name="Robin C."/>
            <person name="Rogers Y.H."/>
            <person name="Rohde C."/>
            <person name="Rozas J."/>
            <person name="Rubenfield M.J."/>
            <person name="Ruiz A."/>
            <person name="Russo S."/>
            <person name="Salzberg S.L."/>
            <person name="Sanchez-Gracia A."/>
            <person name="Saranga D.J."/>
            <person name="Sato H."/>
            <person name="Schaeffer S.W."/>
            <person name="Schatz M.C."/>
            <person name="Schlenke T."/>
            <person name="Schwartz R."/>
            <person name="Segarra C."/>
            <person name="Singh R.S."/>
            <person name="Sirot L."/>
            <person name="Sirota M."/>
            <person name="Sisneros N.B."/>
            <person name="Smith C.D."/>
            <person name="Smith T.F."/>
            <person name="Spieth J."/>
            <person name="Stage D.E."/>
            <person name="Stark A."/>
            <person name="Stephan W."/>
            <person name="Strausberg R.L."/>
            <person name="Strempel S."/>
            <person name="Sturgill D."/>
            <person name="Sutton G."/>
            <person name="Sutton G.G."/>
            <person name="Tao W."/>
            <person name="Teichmann S."/>
            <person name="Tobari Y.N."/>
            <person name="Tomimura Y."/>
            <person name="Tsolas J.M."/>
            <person name="Valente V.L."/>
            <person name="Venter E."/>
            <person name="Venter J.C."/>
            <person name="Vicario S."/>
            <person name="Vieira F.G."/>
            <person name="Vilella A.J."/>
            <person name="Villasante A."/>
            <person name="Walenz B."/>
            <person name="Wang J."/>
            <person name="Wasserman M."/>
            <person name="Watts T."/>
            <person name="Wilson D."/>
            <person name="Wilson R.K."/>
            <person name="Wing R.A."/>
            <person name="Wolfner M.F."/>
            <person name="Wong A."/>
            <person name="Wong G.K."/>
            <person name="Wu C.I."/>
            <person name="Wu G."/>
            <person name="Yamamoto D."/>
            <person name="Yang H.P."/>
            <person name="Yang S.P."/>
            <person name="Yorke J.A."/>
            <person name="Yoshida K."/>
            <person name="Zdobnov E."/>
            <person name="Zhang P."/>
            <person name="Zhang Y."/>
            <person name="Zimin A.V."/>
            <person name="Baldwin J."/>
            <person name="Abdouelleil A."/>
            <person name="Abdulkadir J."/>
            <person name="Abebe A."/>
            <person name="Abera B."/>
            <person name="Abreu J."/>
            <person name="Acer S.C."/>
            <person name="Aftuck L."/>
            <person name="Alexander A."/>
            <person name="An P."/>
            <person name="Anderson E."/>
            <person name="Anderson S."/>
            <person name="Arachi H."/>
            <person name="Azer M."/>
            <person name="Bachantsang P."/>
            <person name="Barry A."/>
            <person name="Bayul T."/>
            <person name="Berlin A."/>
            <person name="Bessette D."/>
            <person name="Bloom T."/>
            <person name="Blye J."/>
            <person name="Boguslavskiy L."/>
            <person name="Bonnet C."/>
            <person name="Boukhgalter B."/>
            <person name="Bourzgui I."/>
            <person name="Brown A."/>
            <person name="Cahill P."/>
            <person name="Channer S."/>
            <person name="Cheshatsang Y."/>
            <person name="Chuda L."/>
            <person name="Citroen M."/>
            <person name="Collymore A."/>
            <person name="Cooke P."/>
            <person name="Costello M."/>
            <person name="D'Aco K."/>
            <person name="Daza R."/>
            <person name="De Haan G."/>
            <person name="DeGray S."/>
            <person name="DeMaso C."/>
            <person name="Dhargay N."/>
            <person name="Dooley K."/>
            <person name="Dooley E."/>
            <person name="Doricent M."/>
            <person name="Dorje P."/>
            <person name="Dorjee K."/>
            <person name="Dupes A."/>
            <person name="Elong R."/>
            <person name="Falk J."/>
            <person name="Farina A."/>
            <person name="Faro S."/>
            <person name="Ferguson D."/>
            <person name="Fisher S."/>
            <person name="Foley C.D."/>
            <person name="Franke A."/>
            <person name="Friedrich D."/>
            <person name="Gadbois L."/>
            <person name="Gearin G."/>
            <person name="Gearin C.R."/>
            <person name="Giannoukos G."/>
            <person name="Goode T."/>
            <person name="Graham J."/>
            <person name="Grandbois E."/>
            <person name="Grewal S."/>
            <person name="Gyaltsen K."/>
            <person name="Hafez N."/>
            <person name="Hagos B."/>
            <person name="Hall J."/>
            <person name="Henson C."/>
            <person name="Hollinger A."/>
            <person name="Honan T."/>
            <person name="Huard M.D."/>
            <person name="Hughes L."/>
            <person name="Hurhula B."/>
            <person name="Husby M.E."/>
            <person name="Kamat A."/>
            <person name="Kanga B."/>
            <person name="Kashin S."/>
            <person name="Khazanovich D."/>
            <person name="Kisner P."/>
            <person name="Lance K."/>
            <person name="Lara M."/>
            <person name="Lee W."/>
            <person name="Lennon N."/>
            <person name="Letendre F."/>
            <person name="LeVine R."/>
            <person name="Lipovsky A."/>
            <person name="Liu X."/>
            <person name="Liu J."/>
            <person name="Liu S."/>
            <person name="Lokyitsang T."/>
            <person name="Lokyitsang Y."/>
            <person name="Lubonja R."/>
            <person name="Lui A."/>
            <person name="MacDonald P."/>
            <person name="Magnisalis V."/>
            <person name="Maru K."/>
            <person name="Matthews C."/>
            <person name="McCusker W."/>
            <person name="McDonough S."/>
            <person name="Mehta T."/>
            <person name="Meldrim J."/>
            <person name="Meneus L."/>
            <person name="Mihai O."/>
            <person name="Mihalev A."/>
            <person name="Mihova T."/>
            <person name="Mittelman R."/>
            <person name="Mlenga V."/>
            <person name="Montmayeur A."/>
            <person name="Mulrain L."/>
            <person name="Navidi A."/>
            <person name="Naylor J."/>
            <person name="Negash T."/>
            <person name="Nguyen T."/>
            <person name="Nguyen N."/>
            <person name="Nicol R."/>
            <person name="Norbu C."/>
            <person name="Norbu N."/>
            <person name="Novod N."/>
            <person name="O'Neill B."/>
            <person name="Osman S."/>
            <person name="Markiewicz E."/>
            <person name="Oyono O.L."/>
            <person name="Patti C."/>
            <person name="Phunkhang P."/>
            <person name="Pierre F."/>
            <person name="Priest M."/>
            <person name="Raghuraman S."/>
            <person name="Rege F."/>
            <person name="Reyes R."/>
            <person name="Rise C."/>
            <person name="Rogov P."/>
            <person name="Ross K."/>
            <person name="Ryan E."/>
            <person name="Settipalli S."/>
            <person name="Shea T."/>
            <person name="Sherpa N."/>
            <person name="Shi L."/>
            <person name="Shih D."/>
            <person name="Sparrow T."/>
            <person name="Spaulding J."/>
            <person name="Stalker J."/>
            <person name="Stange-Thomann N."/>
            <person name="Stavropoulos S."/>
            <person name="Stone C."/>
            <person name="Strader C."/>
            <person name="Tesfaye S."/>
            <person name="Thomson T."/>
            <person name="Thoulutsang Y."/>
            <person name="Thoulutsang D."/>
            <person name="Topham K."/>
            <person name="Topping I."/>
            <person name="Tsamla T."/>
            <person name="Vassiliev H."/>
            <person name="Vo A."/>
            <person name="Wangchuk T."/>
            <person name="Wangdi T."/>
            <person name="Weiand M."/>
            <person name="Wilkinson J."/>
            <person name="Wilson A."/>
            <person name="Yadav S."/>
            <person name="Young G."/>
            <person name="Yu Q."/>
            <person name="Zembek L."/>
            <person name="Zhong D."/>
            <person name="Zimmer A."/>
            <person name="Zwirko Z."/>
            <person name="Jaffe D.B."/>
            <person name="Alvarez P."/>
            <person name="Brockman W."/>
            <person name="Butler J."/>
            <person name="Chin C."/>
            <person name="Gnerre S."/>
            <person name="Grabherr M."/>
            <person name="Kleber M."/>
            <person name="Mauceli E."/>
            <person name="MacCallum I."/>
        </authorList>
    </citation>
    <scope>NUCLEOTIDE SEQUENCE [LARGE SCALE GENOMIC DNA]</scope>
    <source>
        <strain evidence="2">white501</strain>
    </source>
</reference>
<dbReference type="HOGENOM" id="CLU_2471461_0_0_1"/>
<dbReference type="Proteomes" id="UP000000304">
    <property type="component" value="Chromosome 2L"/>
</dbReference>
<dbReference type="AlphaFoldDB" id="B4Q4R7"/>
<accession>B4Q4R7</accession>
<gene>
    <name evidence="1" type="primary">Dsim\GD23887</name>
    <name evidence="1" type="ORF">Dsim_GD23887</name>
</gene>